<sequence length="97" mass="10879">MADNEGALAKVHIPRLDEKNFLHWSMRIKAHLRHQGLIKYILEPGVPLSGAAADAVAKKHHETVDILMNFMSETVFESVITPENEESPHNIWTAIGI</sequence>
<reference evidence="1 2" key="1">
    <citation type="submission" date="2015-08" db="EMBL/GenBank/DDBJ databases">
        <title>Next Generation Sequencing and Analysis of the Genome of Puccinia sorghi L Schw, the Causal Agent of Maize Common Rust.</title>
        <authorList>
            <person name="Rochi L."/>
            <person name="Burguener G."/>
            <person name="Darino M."/>
            <person name="Turjanski A."/>
            <person name="Kreff E."/>
            <person name="Dieguez M.J."/>
            <person name="Sacco F."/>
        </authorList>
    </citation>
    <scope>NUCLEOTIDE SEQUENCE [LARGE SCALE GENOMIC DNA]</scope>
    <source>
        <strain evidence="1 2">RO10H11247</strain>
    </source>
</reference>
<gene>
    <name evidence="1" type="ORF">VP01_2818g6</name>
</gene>
<organism evidence="1 2">
    <name type="scientific">Puccinia sorghi</name>
    <dbReference type="NCBI Taxonomy" id="27349"/>
    <lineage>
        <taxon>Eukaryota</taxon>
        <taxon>Fungi</taxon>
        <taxon>Dikarya</taxon>
        <taxon>Basidiomycota</taxon>
        <taxon>Pucciniomycotina</taxon>
        <taxon>Pucciniomycetes</taxon>
        <taxon>Pucciniales</taxon>
        <taxon>Pucciniaceae</taxon>
        <taxon>Puccinia</taxon>
    </lineage>
</organism>
<evidence type="ECO:0008006" key="3">
    <source>
        <dbReference type="Google" id="ProtNLM"/>
    </source>
</evidence>
<keyword evidence="2" id="KW-1185">Reference proteome</keyword>
<dbReference type="VEuPathDB" id="FungiDB:VP01_2818g6"/>
<evidence type="ECO:0000313" key="1">
    <source>
        <dbReference type="EMBL" id="KNZ54915.1"/>
    </source>
</evidence>
<dbReference type="EMBL" id="LAVV01007744">
    <property type="protein sequence ID" value="KNZ54915.1"/>
    <property type="molecule type" value="Genomic_DNA"/>
</dbReference>
<proteinExistence type="predicted"/>
<comment type="caution">
    <text evidence="1">The sequence shown here is derived from an EMBL/GenBank/DDBJ whole genome shotgun (WGS) entry which is preliminary data.</text>
</comment>
<evidence type="ECO:0000313" key="2">
    <source>
        <dbReference type="Proteomes" id="UP000037035"/>
    </source>
</evidence>
<protein>
    <recommendedName>
        <fullName evidence="3">DUF4219 domain-containing protein</fullName>
    </recommendedName>
</protein>
<dbReference type="AlphaFoldDB" id="A0A0L6V465"/>
<name>A0A0L6V465_9BASI</name>
<dbReference type="OrthoDB" id="2513953at2759"/>
<accession>A0A0L6V465</accession>
<dbReference type="Proteomes" id="UP000037035">
    <property type="component" value="Unassembled WGS sequence"/>
</dbReference>